<evidence type="ECO:0000259" key="1">
    <source>
        <dbReference type="SMART" id="SM00860"/>
    </source>
</evidence>
<sequence length="142" mass="16513">MWKNYLSSIIKDTQFKAPATEKEIISIIKELNTELPKKLTELYKETNGVDGEYYSYIWSTDQMVRENLSVWDIEEYENYKKPDNLLFFVDAGNGDLFGYLIVDGKVQNEDIYVWNHEDGSQKIIASSLEEFIKGWYSGGISI</sequence>
<dbReference type="Gene3D" id="3.40.1580.10">
    <property type="entry name" value="SMI1/KNR4-like"/>
    <property type="match status" value="1"/>
</dbReference>
<dbReference type="SUPFAM" id="SSF160631">
    <property type="entry name" value="SMI1/KNR4-like"/>
    <property type="match status" value="1"/>
</dbReference>
<dbReference type="InterPro" id="IPR018958">
    <property type="entry name" value="Knr4/Smi1-like_dom"/>
</dbReference>
<protein>
    <submittedName>
        <fullName evidence="2">SMI1/KNR4 family protein</fullName>
    </submittedName>
</protein>
<organism evidence="2 3">
    <name type="scientific">Solibacillus kalamii</name>
    <dbReference type="NCBI Taxonomy" id="1748298"/>
    <lineage>
        <taxon>Bacteria</taxon>
        <taxon>Bacillati</taxon>
        <taxon>Bacillota</taxon>
        <taxon>Bacilli</taxon>
        <taxon>Bacillales</taxon>
        <taxon>Caryophanaceae</taxon>
        <taxon>Solibacillus</taxon>
    </lineage>
</organism>
<dbReference type="EMBL" id="NHNT01000002">
    <property type="protein sequence ID" value="OUZ40239.1"/>
    <property type="molecule type" value="Genomic_DNA"/>
</dbReference>
<gene>
    <name evidence="2" type="ORF">CBM15_06915</name>
</gene>
<dbReference type="Pfam" id="PF14568">
    <property type="entry name" value="SUKH_6"/>
    <property type="match status" value="1"/>
</dbReference>
<proteinExistence type="predicted"/>
<accession>A0ABX3ZKR7</accession>
<dbReference type="InterPro" id="IPR037883">
    <property type="entry name" value="Knr4/Smi1-like_sf"/>
</dbReference>
<dbReference type="SMART" id="SM00860">
    <property type="entry name" value="SMI1_KNR4"/>
    <property type="match status" value="1"/>
</dbReference>
<evidence type="ECO:0000313" key="3">
    <source>
        <dbReference type="Proteomes" id="UP000196594"/>
    </source>
</evidence>
<keyword evidence="3" id="KW-1185">Reference proteome</keyword>
<dbReference type="Proteomes" id="UP000196594">
    <property type="component" value="Unassembled WGS sequence"/>
</dbReference>
<comment type="caution">
    <text evidence="2">The sequence shown here is derived from an EMBL/GenBank/DDBJ whole genome shotgun (WGS) entry which is preliminary data.</text>
</comment>
<feature type="domain" description="Knr4/Smi1-like" evidence="1">
    <location>
        <begin position="18"/>
        <end position="134"/>
    </location>
</feature>
<reference evidence="2 3" key="1">
    <citation type="journal article" date="2017" name="Int. J. Syst. Evol. Microbiol.">
        <title>Solibacillus kalamii sp. nov., isolated from a high-efficiency particulate arrestance filter system used in the International Space Station.</title>
        <authorList>
            <person name="Checinska Sielaff A."/>
            <person name="Kumar R.M."/>
            <person name="Pal D."/>
            <person name="Mayilraj S."/>
            <person name="Venkateswaran K."/>
        </authorList>
    </citation>
    <scope>NUCLEOTIDE SEQUENCE [LARGE SCALE GENOMIC DNA]</scope>
    <source>
        <strain evidence="2 3">ISSFR-015</strain>
    </source>
</reference>
<dbReference type="RefSeq" id="WP_087616556.1">
    <property type="nucleotide sequence ID" value="NZ_JAFBEY010000001.1"/>
</dbReference>
<name>A0ABX3ZKR7_9BACL</name>
<evidence type="ECO:0000313" key="2">
    <source>
        <dbReference type="EMBL" id="OUZ40239.1"/>
    </source>
</evidence>